<evidence type="ECO:0000313" key="6">
    <source>
        <dbReference type="EMBL" id="MCP1335898.1"/>
    </source>
</evidence>
<sequence length="292" mass="32873">MSASPKPGVPLSAMTVDVEDYYQVSAFEGVVDPADWDSLPSRVETNTERLLDFFGDHDVRITFFTLGMIAQRFPRLIARMAAEGHEIASHGWSHVRIFHQDRAAFAEDVRKTKATLEDAAGVEVRGYRAASFSLTKATPWAYEVLAEAGYAYSSSVNPISHDLYDNAHLPRTPFREPTANMLEIPVTTALVKGRRKACGGGGFFRILPYGMFTRRLRSVVQDENIPAVFYFHPWEIDPDQPRIAGAPLKSRIRHYTNLSRMEGKLDRLMREFRWGRMDAAFQTDASALLAAE</sequence>
<dbReference type="Proteomes" id="UP001055804">
    <property type="component" value="Unassembled WGS sequence"/>
</dbReference>
<dbReference type="RefSeq" id="WP_269331825.1">
    <property type="nucleotide sequence ID" value="NZ_JAMZFT010000001.1"/>
</dbReference>
<dbReference type="NCBIfam" id="TIGR03006">
    <property type="entry name" value="pepcterm_polyde"/>
    <property type="match status" value="1"/>
</dbReference>
<evidence type="ECO:0000256" key="3">
    <source>
        <dbReference type="ARBA" id="ARBA00020071"/>
    </source>
</evidence>
<dbReference type="PROSITE" id="PS51677">
    <property type="entry name" value="NODB"/>
    <property type="match status" value="1"/>
</dbReference>
<dbReference type="GO" id="GO:0005975">
    <property type="term" value="P:carbohydrate metabolic process"/>
    <property type="evidence" value="ECO:0007669"/>
    <property type="project" value="InterPro"/>
</dbReference>
<dbReference type="AlphaFoldDB" id="A0A9J6PII8"/>
<dbReference type="InterPro" id="IPR002509">
    <property type="entry name" value="NODB_dom"/>
</dbReference>
<keyword evidence="7" id="KW-1185">Reference proteome</keyword>
<dbReference type="PANTHER" id="PTHR47561">
    <property type="entry name" value="POLYSACCHARIDE DEACETYLASE FAMILY PROTEIN (AFU_ORTHOLOGUE AFUA_6G05030)"/>
    <property type="match status" value="1"/>
</dbReference>
<dbReference type="CDD" id="cd10941">
    <property type="entry name" value="CE4_PuuE_HpPgdA_like_2"/>
    <property type="match status" value="1"/>
</dbReference>
<dbReference type="Gene3D" id="3.20.20.370">
    <property type="entry name" value="Glycoside hydrolase/deacetylase"/>
    <property type="match status" value="1"/>
</dbReference>
<dbReference type="InterPro" id="IPR011330">
    <property type="entry name" value="Glyco_hydro/deAcase_b/a-brl"/>
</dbReference>
<dbReference type="InterPro" id="IPR022560">
    <property type="entry name" value="DUF3473"/>
</dbReference>
<dbReference type="PANTHER" id="PTHR47561:SF1">
    <property type="entry name" value="POLYSACCHARIDE DEACETYLASE FAMILY PROTEIN (AFU_ORTHOLOGUE AFUA_6G05030)"/>
    <property type="match status" value="1"/>
</dbReference>
<reference evidence="6" key="1">
    <citation type="submission" date="2022-06" db="EMBL/GenBank/DDBJ databases">
        <title>Isolation and Genomics of Futiania mangrovii gen. nov., sp. nov., a Rare and Metabolically-versatile member in the Class Alphaproteobacteria.</title>
        <authorList>
            <person name="Liu L."/>
            <person name="Huang W.-C."/>
            <person name="Pan J."/>
            <person name="Li J."/>
            <person name="Huang Y."/>
            <person name="Du H."/>
            <person name="Liu Y."/>
            <person name="Li M."/>
        </authorList>
    </citation>
    <scope>NUCLEOTIDE SEQUENCE</scope>
    <source>
        <strain evidence="6">FT118</strain>
    </source>
</reference>
<evidence type="ECO:0000256" key="4">
    <source>
        <dbReference type="ARBA" id="ARBA00032976"/>
    </source>
</evidence>
<dbReference type="InterPro" id="IPR014344">
    <property type="entry name" value="XrtA_polysacc_deacetyl"/>
</dbReference>
<dbReference type="Pfam" id="PF01522">
    <property type="entry name" value="Polysacc_deac_1"/>
    <property type="match status" value="1"/>
</dbReference>
<dbReference type="Pfam" id="PF11959">
    <property type="entry name" value="DUF3473"/>
    <property type="match status" value="1"/>
</dbReference>
<name>A0A9J6PII8_9PROT</name>
<dbReference type="SUPFAM" id="SSF88713">
    <property type="entry name" value="Glycoside hydrolase/deacetylase"/>
    <property type="match status" value="1"/>
</dbReference>
<evidence type="ECO:0000256" key="1">
    <source>
        <dbReference type="ARBA" id="ARBA00003236"/>
    </source>
</evidence>
<protein>
    <recommendedName>
        <fullName evidence="3">Chitooligosaccharide deacetylase</fullName>
    </recommendedName>
    <alternativeName>
        <fullName evidence="4">Nodulation protein B</fullName>
    </alternativeName>
</protein>
<comment type="caution">
    <text evidence="6">The sequence shown here is derived from an EMBL/GenBank/DDBJ whole genome shotgun (WGS) entry which is preliminary data.</text>
</comment>
<evidence type="ECO:0000256" key="2">
    <source>
        <dbReference type="ARBA" id="ARBA00010973"/>
    </source>
</evidence>
<comment type="function">
    <text evidence="1">Is involved in generating a small heat-stable compound (Nod), an acylated oligomer of N-acetylglucosamine, that stimulates mitosis in various plant protoplasts.</text>
</comment>
<dbReference type="EMBL" id="JAMZFT010000001">
    <property type="protein sequence ID" value="MCP1335898.1"/>
    <property type="molecule type" value="Genomic_DNA"/>
</dbReference>
<accession>A0A9J6PII8</accession>
<gene>
    <name evidence="6" type="ORF">NJQ99_05705</name>
</gene>
<dbReference type="GO" id="GO:0016810">
    <property type="term" value="F:hydrolase activity, acting on carbon-nitrogen (but not peptide) bonds"/>
    <property type="evidence" value="ECO:0007669"/>
    <property type="project" value="InterPro"/>
</dbReference>
<proteinExistence type="inferred from homology"/>
<evidence type="ECO:0000313" key="7">
    <source>
        <dbReference type="Proteomes" id="UP001055804"/>
    </source>
</evidence>
<dbReference type="InterPro" id="IPR045235">
    <property type="entry name" value="PuuE_HpPgdA-like"/>
</dbReference>
<comment type="similarity">
    <text evidence="2">Belongs to the polysaccharide deacetylase family.</text>
</comment>
<organism evidence="6 7">
    <name type="scientific">Futiania mangrovi</name>
    <dbReference type="NCBI Taxonomy" id="2959716"/>
    <lineage>
        <taxon>Bacteria</taxon>
        <taxon>Pseudomonadati</taxon>
        <taxon>Pseudomonadota</taxon>
        <taxon>Alphaproteobacteria</taxon>
        <taxon>Futianiales</taxon>
        <taxon>Futianiaceae</taxon>
        <taxon>Futiania</taxon>
    </lineage>
</organism>
<feature type="domain" description="NodB homology" evidence="5">
    <location>
        <begin position="28"/>
        <end position="165"/>
    </location>
</feature>
<evidence type="ECO:0000259" key="5">
    <source>
        <dbReference type="PROSITE" id="PS51677"/>
    </source>
</evidence>